<keyword evidence="3" id="KW-1185">Reference proteome</keyword>
<feature type="transmembrane region" description="Helical" evidence="1">
    <location>
        <begin position="155"/>
        <end position="173"/>
    </location>
</feature>
<sequence>MDYKDYRQRISALEKGEVLWRAYPDRLEKFGADGILQQTIPFDRVRRVRIAWAPSRSQPGRLLMELLGSRSRVTLSNMHYAGFADFEDRSESFYPLIWMVTLGVRRANPLAEFRAGERVEFYWPLLLVSFGMLAVLASVLFSLPINAGNLAATSILKGVFILISLPLLFGWAWKSRPRSFNPDTDLDEMIAIR</sequence>
<dbReference type="AlphaFoldDB" id="Q0C156"/>
<dbReference type="RefSeq" id="WP_011646837.1">
    <property type="nucleotide sequence ID" value="NC_008358.1"/>
</dbReference>
<keyword evidence="1" id="KW-0812">Transmembrane</keyword>
<accession>Q0C156</accession>
<evidence type="ECO:0000313" key="3">
    <source>
        <dbReference type="Proteomes" id="UP000001959"/>
    </source>
</evidence>
<dbReference type="HOGENOM" id="CLU_1407100_0_0_5"/>
<reference evidence="2 3" key="1">
    <citation type="journal article" date="2006" name="J. Bacteriol.">
        <title>Comparative genomic evidence for a close relationship between the dimorphic prosthecate bacteria Hyphomonas neptunium and Caulobacter crescentus.</title>
        <authorList>
            <person name="Badger J.H."/>
            <person name="Hoover T.R."/>
            <person name="Brun Y.V."/>
            <person name="Weiner R.M."/>
            <person name="Laub M.T."/>
            <person name="Alexandre G."/>
            <person name="Mrazek J."/>
            <person name="Ren Q."/>
            <person name="Paulsen I.T."/>
            <person name="Nelson K.E."/>
            <person name="Khouri H.M."/>
            <person name="Radune D."/>
            <person name="Sosa J."/>
            <person name="Dodson R.J."/>
            <person name="Sullivan S.A."/>
            <person name="Rosovitz M.J."/>
            <person name="Madupu R."/>
            <person name="Brinkac L.M."/>
            <person name="Durkin A.S."/>
            <person name="Daugherty S.C."/>
            <person name="Kothari S.P."/>
            <person name="Giglio M.G."/>
            <person name="Zhou L."/>
            <person name="Haft D.H."/>
            <person name="Selengut J.D."/>
            <person name="Davidsen T.M."/>
            <person name="Yang Q."/>
            <person name="Zafar N."/>
            <person name="Ward N.L."/>
        </authorList>
    </citation>
    <scope>NUCLEOTIDE SEQUENCE [LARGE SCALE GENOMIC DNA]</scope>
    <source>
        <strain evidence="2 3">ATCC 15444</strain>
    </source>
</reference>
<keyword evidence="1" id="KW-0472">Membrane</keyword>
<gene>
    <name evidence="2" type="ordered locus">HNE_1836</name>
</gene>
<dbReference type="EMBL" id="CP000158">
    <property type="protein sequence ID" value="ABI75367.1"/>
    <property type="molecule type" value="Genomic_DNA"/>
</dbReference>
<name>Q0C156_HYPNA</name>
<protein>
    <submittedName>
        <fullName evidence="2">Uncharacterized protein</fullName>
    </submittedName>
</protein>
<organism evidence="2 3">
    <name type="scientific">Hyphomonas neptunium (strain ATCC 15444)</name>
    <dbReference type="NCBI Taxonomy" id="228405"/>
    <lineage>
        <taxon>Bacteria</taxon>
        <taxon>Pseudomonadati</taxon>
        <taxon>Pseudomonadota</taxon>
        <taxon>Alphaproteobacteria</taxon>
        <taxon>Hyphomonadales</taxon>
        <taxon>Hyphomonadaceae</taxon>
        <taxon>Hyphomonas</taxon>
    </lineage>
</organism>
<dbReference type="STRING" id="228405.HNE_1836"/>
<dbReference type="Proteomes" id="UP000001959">
    <property type="component" value="Chromosome"/>
</dbReference>
<evidence type="ECO:0000256" key="1">
    <source>
        <dbReference type="SAM" id="Phobius"/>
    </source>
</evidence>
<proteinExistence type="predicted"/>
<evidence type="ECO:0000313" key="2">
    <source>
        <dbReference type="EMBL" id="ABI75367.1"/>
    </source>
</evidence>
<keyword evidence="1" id="KW-1133">Transmembrane helix</keyword>
<feature type="transmembrane region" description="Helical" evidence="1">
    <location>
        <begin position="121"/>
        <end position="143"/>
    </location>
</feature>
<dbReference type="KEGG" id="hne:HNE_1836"/>